<dbReference type="InterPro" id="IPR001611">
    <property type="entry name" value="Leu-rich_rpt"/>
</dbReference>
<dbReference type="InterPro" id="IPR042197">
    <property type="entry name" value="Apaf_helical"/>
</dbReference>
<dbReference type="Pfam" id="PF23282">
    <property type="entry name" value="WHD_ROQ1"/>
    <property type="match status" value="1"/>
</dbReference>
<dbReference type="InterPro" id="IPR002182">
    <property type="entry name" value="NB-ARC"/>
</dbReference>
<dbReference type="GO" id="GO:0043531">
    <property type="term" value="F:ADP binding"/>
    <property type="evidence" value="ECO:0007669"/>
    <property type="project" value="InterPro"/>
</dbReference>
<evidence type="ECO:0000259" key="8">
    <source>
        <dbReference type="PROSITE" id="PS50104"/>
    </source>
</evidence>
<evidence type="ECO:0000313" key="10">
    <source>
        <dbReference type="Proteomes" id="UP001457282"/>
    </source>
</evidence>
<keyword evidence="10" id="KW-1185">Reference proteome</keyword>
<dbReference type="Pfam" id="PF01582">
    <property type="entry name" value="TIR"/>
    <property type="match status" value="1"/>
</dbReference>
<evidence type="ECO:0000256" key="2">
    <source>
        <dbReference type="ARBA" id="ARBA00022614"/>
    </source>
</evidence>
<dbReference type="SUPFAM" id="SSF52058">
    <property type="entry name" value="L domain-like"/>
    <property type="match status" value="1"/>
</dbReference>
<dbReference type="Gene3D" id="3.40.50.10140">
    <property type="entry name" value="Toll/interleukin-1 receptor homology (TIR) domain"/>
    <property type="match status" value="1"/>
</dbReference>
<dbReference type="InterPro" id="IPR000157">
    <property type="entry name" value="TIR_dom"/>
</dbReference>
<evidence type="ECO:0000256" key="4">
    <source>
        <dbReference type="ARBA" id="ARBA00022801"/>
    </source>
</evidence>
<name>A0AAW1VNP2_RUBAR</name>
<dbReference type="EC" id="3.2.2.6" evidence="1"/>
<comment type="caution">
    <text evidence="9">The sequence shown here is derived from an EMBL/GenBank/DDBJ whole genome shotgun (WGS) entry which is preliminary data.</text>
</comment>
<evidence type="ECO:0000256" key="7">
    <source>
        <dbReference type="ARBA" id="ARBA00047304"/>
    </source>
</evidence>
<dbReference type="InterPro" id="IPR032675">
    <property type="entry name" value="LRR_dom_sf"/>
</dbReference>
<gene>
    <name evidence="9" type="ORF">M0R45_001193</name>
</gene>
<evidence type="ECO:0000313" key="9">
    <source>
        <dbReference type="EMBL" id="KAK9903182.1"/>
    </source>
</evidence>
<dbReference type="EMBL" id="JBEDUW010000232">
    <property type="protein sequence ID" value="KAK9903182.1"/>
    <property type="molecule type" value="Genomic_DNA"/>
</dbReference>
<dbReference type="Gene3D" id="3.40.50.300">
    <property type="entry name" value="P-loop containing nucleotide triphosphate hydrolases"/>
    <property type="match status" value="1"/>
</dbReference>
<dbReference type="GO" id="GO:0006952">
    <property type="term" value="P:defense response"/>
    <property type="evidence" value="ECO:0007669"/>
    <property type="project" value="InterPro"/>
</dbReference>
<organism evidence="9 10">
    <name type="scientific">Rubus argutus</name>
    <name type="common">Southern blackberry</name>
    <dbReference type="NCBI Taxonomy" id="59490"/>
    <lineage>
        <taxon>Eukaryota</taxon>
        <taxon>Viridiplantae</taxon>
        <taxon>Streptophyta</taxon>
        <taxon>Embryophyta</taxon>
        <taxon>Tracheophyta</taxon>
        <taxon>Spermatophyta</taxon>
        <taxon>Magnoliopsida</taxon>
        <taxon>eudicotyledons</taxon>
        <taxon>Gunneridae</taxon>
        <taxon>Pentapetalae</taxon>
        <taxon>rosids</taxon>
        <taxon>fabids</taxon>
        <taxon>Rosales</taxon>
        <taxon>Rosaceae</taxon>
        <taxon>Rosoideae</taxon>
        <taxon>Rosoideae incertae sedis</taxon>
        <taxon>Rubus</taxon>
    </lineage>
</organism>
<proteinExistence type="predicted"/>
<sequence length="1571" mass="178755">MATKTDIPSSSTFSLPPFRKFTYDVFLSFRGEDTRKNFTDHLYAALKRNGIHTFRDDEELERGKSIAPELVTAIEESRYVIVVLSRNYANSSWCLDEIAKIVECMKETVVLPVFYDVDPYEVRKQKGHFERAFSQHEEAFKDEPDKVTRWRRALSQVANLSGWHLRDGYESKVIGEIVEKIFTELNERISTSEGLVGMDSHLQKMLSYLDIGRPDVRIIGICGMGGIGKTTIAHVVSQRIKAQFEGNSFLENIKDVIEKQGPVHLQEQLLSNLLKCNVNVQNTEMGKDIIKHRLCNRRVLIVLDDVDQDEQLEALCVGKWFGPGSRIILTSRDEHLLNRFEVDEAYKVNPLTDAEALQLFSLKAFKKDQLVGEDFLKLSKEFLKYAGGLPLAIKVLGSSLHGRRIKLWSSQLDNLKKNPVKKIIGVLKVSFDGLEETEKKTFLDIACFFKGDDRERIIRILEGSDDHCPDNDIEVLMEKSLVTLFGRKLWMHDLILELGREIVREECPGEPGKRSRLWVPKEIIHVLDRNKATSAIESILLQGQTKDDVVHSINDSFSNMDRLRLLIIRNVEFSGNIKYLSNELQYLEWRECPLNSFPSDFHPDNLVELRMPSSRIKQLWKGNQGWRMLLLIDLSGSQYLTSTPDFTQVPDLLVLNLEDCTSLVEVHPSLGFLKKLCALNMRNCNSVESIPPFTSLESLTILDLSLCSRLKMFPKIEGNMERLLELYLDGTSIEELPPSVERLTGLTMLSLSDCSKLVEIPKNLNCMESLEQLNIGGTAIRDSSFLVFMKNLKSLSCQGCKGDAPKSLLLPASLSSLTSLTKLDLSYCNLMDGDIPDDLSSLISLRELNLSGNCFVRLPESFSQLSKLQALYLMDCRQLELVPKKLPSSLQFVHAEGCTSLMDFPNQIKVLTSVESGVITINSLDSSAFGDTEGYTMSFFPINGEESEQLLIRNTPTEEVPVVRLTLPSQVYLNSNSTFQSMSHRFIGLEVGNEIPEWCDNTSTSNHISIPMGVKKWKGVATCAVFSVNNTTADVDFSNYRYQITLETDVVSLEPFVVPNHWQVYGRVRPISDMLLIYYEPRSSFPKPMLNVSTMVGARFETNNPFVVVQKCGIRLAYEQDAGWFMLDEFFTYQHEAVVQSGWVSRGDKCLNWEKFIPPSEEEYPRHVLRKNIESVLPRLLEASNLSTQVFQFNLSGSPAWSDNMVGFFYGMPAGHWYSNQIEIPQNLPKSKKWMGFAVHTSIAQEVIAEEEKENIYRVCLGFRTGVEVPTVGEIGHIRSSHDDQLLVVYIPRAQLPETLFADTSTTQLLVSLMTDSSHAKFRTIGVRVVYQQDIQGLADAIIQCMQKENSLQIYNKWVVKKWIELIRLQGGHLEGISNPKERDSKTRREKEFELHSQKYRNWDWSASMPVHCNFYGAEISKWKWFMHIKQGNSAEIPLPPSLLDDANWLGIAICAFSRLCPNDQDSSLGRHISNPKSDVVTCRLDCDGHVLYKWRPFTKFDAPAFAKDVTWFLYVPRSDKWLKSWRQCKLARATFSWSSQCLAVQSCALGLVYNKDVEHLVHTLTSCELP</sequence>
<keyword evidence="5" id="KW-0611">Plant defense</keyword>
<keyword evidence="2" id="KW-0433">Leucine-rich repeat</keyword>
<dbReference type="InterPro" id="IPR045344">
    <property type="entry name" value="C-JID"/>
</dbReference>
<dbReference type="InterPro" id="IPR027417">
    <property type="entry name" value="P-loop_NTPase"/>
</dbReference>
<evidence type="ECO:0000256" key="5">
    <source>
        <dbReference type="ARBA" id="ARBA00022821"/>
    </source>
</evidence>
<dbReference type="PROSITE" id="PS51450">
    <property type="entry name" value="LRR"/>
    <property type="match status" value="1"/>
</dbReference>
<dbReference type="SUPFAM" id="SSF52540">
    <property type="entry name" value="P-loop containing nucleoside triphosphate hydrolases"/>
    <property type="match status" value="1"/>
</dbReference>
<reference evidence="9 10" key="1">
    <citation type="journal article" date="2023" name="G3 (Bethesda)">
        <title>A chromosome-length genome assembly and annotation of blackberry (Rubus argutus, cv. 'Hillquist').</title>
        <authorList>
            <person name="Bruna T."/>
            <person name="Aryal R."/>
            <person name="Dudchenko O."/>
            <person name="Sargent D.J."/>
            <person name="Mead D."/>
            <person name="Buti M."/>
            <person name="Cavallini A."/>
            <person name="Hytonen T."/>
            <person name="Andres J."/>
            <person name="Pham M."/>
            <person name="Weisz D."/>
            <person name="Mascagni F."/>
            <person name="Usai G."/>
            <person name="Natali L."/>
            <person name="Bassil N."/>
            <person name="Fernandez G.E."/>
            <person name="Lomsadze A."/>
            <person name="Armour M."/>
            <person name="Olukolu B."/>
            <person name="Poorten T."/>
            <person name="Britton C."/>
            <person name="Davik J."/>
            <person name="Ashrafi H."/>
            <person name="Aiden E.L."/>
            <person name="Borodovsky M."/>
            <person name="Worthington M."/>
        </authorList>
    </citation>
    <scope>NUCLEOTIDE SEQUENCE [LARGE SCALE GENOMIC DNA]</scope>
    <source>
        <strain evidence="9">PI 553951</strain>
    </source>
</reference>
<keyword evidence="6" id="KW-0520">NAD</keyword>
<dbReference type="PANTHER" id="PTHR11017:SF527">
    <property type="entry name" value="TMV RESISTANCE PROTEIN N-LIKE"/>
    <property type="match status" value="1"/>
</dbReference>
<dbReference type="Pfam" id="PF20160">
    <property type="entry name" value="C-JID"/>
    <property type="match status" value="1"/>
</dbReference>
<dbReference type="Pfam" id="PF23286">
    <property type="entry name" value="LRR_13"/>
    <property type="match status" value="1"/>
</dbReference>
<dbReference type="Pfam" id="PF00931">
    <property type="entry name" value="NB-ARC"/>
    <property type="match status" value="1"/>
</dbReference>
<feature type="domain" description="TIR" evidence="8">
    <location>
        <begin position="21"/>
        <end position="185"/>
    </location>
</feature>
<dbReference type="InterPro" id="IPR058192">
    <property type="entry name" value="WHD_ROQ1-like"/>
</dbReference>
<dbReference type="PROSITE" id="PS50104">
    <property type="entry name" value="TIR"/>
    <property type="match status" value="1"/>
</dbReference>
<dbReference type="InterPro" id="IPR003591">
    <property type="entry name" value="Leu-rich_rpt_typical-subtyp"/>
</dbReference>
<evidence type="ECO:0000256" key="3">
    <source>
        <dbReference type="ARBA" id="ARBA00022737"/>
    </source>
</evidence>
<dbReference type="SUPFAM" id="SSF52200">
    <property type="entry name" value="Toll/Interleukin receptor TIR domain"/>
    <property type="match status" value="1"/>
</dbReference>
<dbReference type="Gene3D" id="3.80.10.10">
    <property type="entry name" value="Ribonuclease Inhibitor"/>
    <property type="match status" value="2"/>
</dbReference>
<evidence type="ECO:0000256" key="1">
    <source>
        <dbReference type="ARBA" id="ARBA00011982"/>
    </source>
</evidence>
<dbReference type="Pfam" id="PF07725">
    <property type="entry name" value="LRR_3"/>
    <property type="match status" value="1"/>
</dbReference>
<protein>
    <recommendedName>
        <fullName evidence="1">ADP-ribosyl cyclase/cyclic ADP-ribose hydrolase</fullName>
        <ecNumber evidence="1">3.2.2.6</ecNumber>
    </recommendedName>
</protein>
<dbReference type="FunFam" id="3.40.50.10140:FF:000007">
    <property type="entry name" value="Disease resistance protein (TIR-NBS-LRR class)"/>
    <property type="match status" value="1"/>
</dbReference>
<keyword evidence="4" id="KW-0378">Hydrolase</keyword>
<keyword evidence="3" id="KW-0677">Repeat</keyword>
<dbReference type="SMART" id="SM00369">
    <property type="entry name" value="LRR_TYP"/>
    <property type="match status" value="3"/>
</dbReference>
<evidence type="ECO:0000256" key="6">
    <source>
        <dbReference type="ARBA" id="ARBA00023027"/>
    </source>
</evidence>
<dbReference type="PRINTS" id="PR00364">
    <property type="entry name" value="DISEASERSIST"/>
</dbReference>
<dbReference type="SMART" id="SM00255">
    <property type="entry name" value="TIR"/>
    <property type="match status" value="1"/>
</dbReference>
<dbReference type="InterPro" id="IPR035897">
    <property type="entry name" value="Toll_tir_struct_dom_sf"/>
</dbReference>
<dbReference type="InterPro" id="IPR011713">
    <property type="entry name" value="Leu-rich_rpt_3"/>
</dbReference>
<comment type="catalytic activity">
    <reaction evidence="7">
        <text>NAD(+) + H2O = ADP-D-ribose + nicotinamide + H(+)</text>
        <dbReference type="Rhea" id="RHEA:16301"/>
        <dbReference type="ChEBI" id="CHEBI:15377"/>
        <dbReference type="ChEBI" id="CHEBI:15378"/>
        <dbReference type="ChEBI" id="CHEBI:17154"/>
        <dbReference type="ChEBI" id="CHEBI:57540"/>
        <dbReference type="ChEBI" id="CHEBI:57967"/>
        <dbReference type="EC" id="3.2.2.6"/>
    </reaction>
    <physiologicalReaction direction="left-to-right" evidence="7">
        <dbReference type="Rhea" id="RHEA:16302"/>
    </physiologicalReaction>
</comment>
<dbReference type="GO" id="GO:0007165">
    <property type="term" value="P:signal transduction"/>
    <property type="evidence" value="ECO:0007669"/>
    <property type="project" value="InterPro"/>
</dbReference>
<accession>A0AAW1VNP2</accession>
<dbReference type="Gene3D" id="1.10.8.430">
    <property type="entry name" value="Helical domain of apoptotic protease-activating factors"/>
    <property type="match status" value="1"/>
</dbReference>
<dbReference type="GO" id="GO:0061809">
    <property type="term" value="F:NAD+ nucleosidase activity, cyclic ADP-ribose generating"/>
    <property type="evidence" value="ECO:0007669"/>
    <property type="project" value="UniProtKB-EC"/>
</dbReference>
<dbReference type="Proteomes" id="UP001457282">
    <property type="component" value="Unassembled WGS sequence"/>
</dbReference>
<dbReference type="PANTHER" id="PTHR11017">
    <property type="entry name" value="LEUCINE-RICH REPEAT-CONTAINING PROTEIN"/>
    <property type="match status" value="1"/>
</dbReference>
<dbReference type="InterPro" id="IPR044974">
    <property type="entry name" value="Disease_R_plants"/>
</dbReference>
<dbReference type="InterPro" id="IPR058546">
    <property type="entry name" value="RPS4B/Roq1-like_LRR"/>
</dbReference>